<comment type="caution">
    <text evidence="2">The sequence shown here is derived from an EMBL/GenBank/DDBJ whole genome shotgun (WGS) entry which is preliminary data.</text>
</comment>
<feature type="transmembrane region" description="Helical" evidence="1">
    <location>
        <begin position="6"/>
        <end position="23"/>
    </location>
</feature>
<keyword evidence="1" id="KW-0472">Membrane</keyword>
<dbReference type="AlphaFoldDB" id="A0A644W685"/>
<name>A0A644W685_9ZZZZ</name>
<feature type="transmembrane region" description="Helical" evidence="1">
    <location>
        <begin position="30"/>
        <end position="54"/>
    </location>
</feature>
<proteinExistence type="predicted"/>
<evidence type="ECO:0000313" key="2">
    <source>
        <dbReference type="EMBL" id="MPL99285.1"/>
    </source>
</evidence>
<evidence type="ECO:0000256" key="1">
    <source>
        <dbReference type="SAM" id="Phobius"/>
    </source>
</evidence>
<dbReference type="EMBL" id="VSSQ01000657">
    <property type="protein sequence ID" value="MPL99285.1"/>
    <property type="molecule type" value="Genomic_DNA"/>
</dbReference>
<protein>
    <submittedName>
        <fullName evidence="2">Uncharacterized protein</fullName>
    </submittedName>
</protein>
<keyword evidence="1" id="KW-0812">Transmembrane</keyword>
<accession>A0A644W685</accession>
<feature type="transmembrane region" description="Helical" evidence="1">
    <location>
        <begin position="74"/>
        <end position="94"/>
    </location>
</feature>
<reference evidence="2" key="1">
    <citation type="submission" date="2019-08" db="EMBL/GenBank/DDBJ databases">
        <authorList>
            <person name="Kucharzyk K."/>
            <person name="Murdoch R.W."/>
            <person name="Higgins S."/>
            <person name="Loffler F."/>
        </authorList>
    </citation>
    <scope>NUCLEOTIDE SEQUENCE</scope>
</reference>
<organism evidence="2">
    <name type="scientific">bioreactor metagenome</name>
    <dbReference type="NCBI Taxonomy" id="1076179"/>
    <lineage>
        <taxon>unclassified sequences</taxon>
        <taxon>metagenomes</taxon>
        <taxon>ecological metagenomes</taxon>
    </lineage>
</organism>
<keyword evidence="1" id="KW-1133">Transmembrane helix</keyword>
<gene>
    <name evidence="2" type="ORF">SDC9_45502</name>
</gene>
<sequence length="95" mass="10730">MKKLTINTFSWILIVLILSLYLQRKLNFPLNYYIFIIGISLIIFGIFSVLKSIFGNSKYTITNKSEILVCLKNTNINTISICLAGLISLLTGILL</sequence>